<reference evidence="2 3" key="1">
    <citation type="submission" date="2013-02" db="EMBL/GenBank/DDBJ databases">
        <title>The Genome Annotation of Plasmodium falciparum Vietnam Oak-Knoll (FVO).</title>
        <authorList>
            <consortium name="The Broad Institute Genome Sequencing Platform"/>
            <consortium name="The Broad Institute Genome Sequencing Center for Infectious Disease"/>
            <person name="Neafsey D."/>
            <person name="Hoffman S."/>
            <person name="Volkman S."/>
            <person name="Rosenthal P."/>
            <person name="Walker B."/>
            <person name="Young S.K."/>
            <person name="Zeng Q."/>
            <person name="Gargeya S."/>
            <person name="Fitzgerald M."/>
            <person name="Haas B."/>
            <person name="Abouelleil A."/>
            <person name="Allen A.W."/>
            <person name="Alvarado L."/>
            <person name="Arachchi H.M."/>
            <person name="Berlin A.M."/>
            <person name="Chapman S.B."/>
            <person name="Gainer-Dewar J."/>
            <person name="Goldberg J."/>
            <person name="Griggs A."/>
            <person name="Gujja S."/>
            <person name="Hansen M."/>
            <person name="Howarth C."/>
            <person name="Imamovic A."/>
            <person name="Ireland A."/>
            <person name="Larimer J."/>
            <person name="McCowan C."/>
            <person name="Murphy C."/>
            <person name="Pearson M."/>
            <person name="Poon T.W."/>
            <person name="Priest M."/>
            <person name="Roberts A."/>
            <person name="Saif S."/>
            <person name="Shea T."/>
            <person name="Sisk P."/>
            <person name="Sykes S."/>
            <person name="Wortman J."/>
            <person name="Nusbaum C."/>
            <person name="Birren B."/>
        </authorList>
    </citation>
    <scope>NUCLEOTIDE SEQUENCE [LARGE SCALE GENOMIC DNA]</scope>
    <source>
        <strain evidence="3">Vietnam Oak-Knoll (FVO)</strain>
    </source>
</reference>
<feature type="transmembrane region" description="Helical" evidence="1">
    <location>
        <begin position="54"/>
        <end position="78"/>
    </location>
</feature>
<sequence length="105" mass="11675">MKLFKILYLIAALLAINLIAPSVCNENVEGKKKKKGCPLRNFNFQEFRKKHHKAILISSVVSAMALLFGTACGIGLHLNNKTFTKSILDLGKKRSASRSPHLKLK</sequence>
<dbReference type="AlphaFoldDB" id="A0A024V3K6"/>
<dbReference type="NCBIfam" id="TIGR01495">
    <property type="entry name" value="ETRAMP"/>
    <property type="match status" value="1"/>
</dbReference>
<reference evidence="2 3" key="2">
    <citation type="submission" date="2013-02" db="EMBL/GenBank/DDBJ databases">
        <title>The Genome Sequence of Plasmodium falciparum Vietnam Oak-Knoll (FVO).</title>
        <authorList>
            <consortium name="The Broad Institute Genome Sequencing Platform"/>
            <consortium name="The Broad Institute Genome Sequencing Center for Infectious Disease"/>
            <person name="Neafsey D."/>
            <person name="Cheeseman I."/>
            <person name="Volkman S."/>
            <person name="Adams J."/>
            <person name="Walker B."/>
            <person name="Young S.K."/>
            <person name="Zeng Q."/>
            <person name="Gargeya S."/>
            <person name="Fitzgerald M."/>
            <person name="Haas B."/>
            <person name="Abouelleil A."/>
            <person name="Alvarado L."/>
            <person name="Arachchi H.M."/>
            <person name="Berlin A.M."/>
            <person name="Chapman S.B."/>
            <person name="Dewar J."/>
            <person name="Goldberg J."/>
            <person name="Griggs A."/>
            <person name="Gujja S."/>
            <person name="Hansen M."/>
            <person name="Howarth C."/>
            <person name="Imamovic A."/>
            <person name="Larimer J."/>
            <person name="McCowan C."/>
            <person name="Murphy C."/>
            <person name="Neiman D."/>
            <person name="Pearson M."/>
            <person name="Priest M."/>
            <person name="Roberts A."/>
            <person name="Saif S."/>
            <person name="Shea T."/>
            <person name="Sisk P."/>
            <person name="Sykes S."/>
            <person name="Wortman J."/>
            <person name="Nusbaum C."/>
            <person name="Birren B."/>
        </authorList>
    </citation>
    <scope>NUCLEOTIDE SEQUENCE [LARGE SCALE GENOMIC DNA]</scope>
    <source>
        <strain evidence="3">Vietnam Oak-Knoll (FVO)</strain>
    </source>
</reference>
<dbReference type="EMBL" id="KI925122">
    <property type="protein sequence ID" value="ETW17416.1"/>
    <property type="molecule type" value="Genomic_DNA"/>
</dbReference>
<dbReference type="InterPro" id="IPR006389">
    <property type="entry name" value="Early_transc_mb_plasmodium"/>
</dbReference>
<keyword evidence="1" id="KW-0472">Membrane</keyword>
<organism evidence="2 3">
    <name type="scientific">Plasmodium falciparum Vietnam Oak-Knoll</name>
    <name type="common">FVO</name>
    <dbReference type="NCBI Taxonomy" id="1036723"/>
    <lineage>
        <taxon>Eukaryota</taxon>
        <taxon>Sar</taxon>
        <taxon>Alveolata</taxon>
        <taxon>Apicomplexa</taxon>
        <taxon>Aconoidasida</taxon>
        <taxon>Haemosporida</taxon>
        <taxon>Plasmodiidae</taxon>
        <taxon>Plasmodium</taxon>
        <taxon>Plasmodium (Laverania)</taxon>
    </lineage>
</organism>
<keyword evidence="1" id="KW-0812">Transmembrane</keyword>
<evidence type="ECO:0000256" key="1">
    <source>
        <dbReference type="SAM" id="Phobius"/>
    </source>
</evidence>
<dbReference type="Pfam" id="PF09716">
    <property type="entry name" value="ETRAMP"/>
    <property type="match status" value="1"/>
</dbReference>
<feature type="transmembrane region" description="Helical" evidence="1">
    <location>
        <begin position="6"/>
        <end position="24"/>
    </location>
</feature>
<evidence type="ECO:0000313" key="2">
    <source>
        <dbReference type="EMBL" id="ETW17416.1"/>
    </source>
</evidence>
<evidence type="ECO:0008006" key="4">
    <source>
        <dbReference type="Google" id="ProtNLM"/>
    </source>
</evidence>
<proteinExistence type="predicted"/>
<gene>
    <name evidence="2" type="ORF">PFFVO_03682</name>
</gene>
<name>A0A024V3K6_PLAFA</name>
<dbReference type="Proteomes" id="UP000030690">
    <property type="component" value="Unassembled WGS sequence"/>
</dbReference>
<protein>
    <recommendedName>
        <fullName evidence="4">Early transcribed membrane protein 12</fullName>
    </recommendedName>
</protein>
<accession>A0A024V3K6</accession>
<dbReference type="OrthoDB" id="375980at2759"/>
<evidence type="ECO:0000313" key="3">
    <source>
        <dbReference type="Proteomes" id="UP000030690"/>
    </source>
</evidence>
<keyword evidence="1" id="KW-1133">Transmembrane helix</keyword>